<dbReference type="EMBL" id="BPLR01017100">
    <property type="protein sequence ID" value="GIY88760.1"/>
    <property type="molecule type" value="Genomic_DNA"/>
</dbReference>
<feature type="non-terminal residue" evidence="2">
    <location>
        <position position="72"/>
    </location>
</feature>
<protein>
    <submittedName>
        <fullName evidence="2">Uncharacterized protein</fullName>
    </submittedName>
</protein>
<reference evidence="2 3" key="1">
    <citation type="submission" date="2021-06" db="EMBL/GenBank/DDBJ databases">
        <title>Caerostris extrusa draft genome.</title>
        <authorList>
            <person name="Kono N."/>
            <person name="Arakawa K."/>
        </authorList>
    </citation>
    <scope>NUCLEOTIDE SEQUENCE [LARGE SCALE GENOMIC DNA]</scope>
</reference>
<feature type="compositionally biased region" description="Polar residues" evidence="1">
    <location>
        <begin position="58"/>
        <end position="72"/>
    </location>
</feature>
<dbReference type="Proteomes" id="UP001054945">
    <property type="component" value="Unassembled WGS sequence"/>
</dbReference>
<dbReference type="AlphaFoldDB" id="A0AAV4X3L7"/>
<evidence type="ECO:0000313" key="3">
    <source>
        <dbReference type="Proteomes" id="UP001054945"/>
    </source>
</evidence>
<proteinExistence type="predicted"/>
<sequence>MPFRCNKAANLEGEDARRKEERSGVCKRKKVAASESRERLKFKSHHGRRVGTAGKHCTTGSTTQEALPSITR</sequence>
<evidence type="ECO:0000256" key="1">
    <source>
        <dbReference type="SAM" id="MobiDB-lite"/>
    </source>
</evidence>
<organism evidence="2 3">
    <name type="scientific">Caerostris extrusa</name>
    <name type="common">Bark spider</name>
    <name type="synonym">Caerostris bankana</name>
    <dbReference type="NCBI Taxonomy" id="172846"/>
    <lineage>
        <taxon>Eukaryota</taxon>
        <taxon>Metazoa</taxon>
        <taxon>Ecdysozoa</taxon>
        <taxon>Arthropoda</taxon>
        <taxon>Chelicerata</taxon>
        <taxon>Arachnida</taxon>
        <taxon>Araneae</taxon>
        <taxon>Araneomorphae</taxon>
        <taxon>Entelegynae</taxon>
        <taxon>Araneoidea</taxon>
        <taxon>Araneidae</taxon>
        <taxon>Caerostris</taxon>
    </lineage>
</organism>
<feature type="region of interest" description="Disordered" evidence="1">
    <location>
        <begin position="1"/>
        <end position="72"/>
    </location>
</feature>
<name>A0AAV4X3L7_CAEEX</name>
<comment type="caution">
    <text evidence="2">The sequence shown here is derived from an EMBL/GenBank/DDBJ whole genome shotgun (WGS) entry which is preliminary data.</text>
</comment>
<feature type="compositionally biased region" description="Basic and acidic residues" evidence="1">
    <location>
        <begin position="14"/>
        <end position="24"/>
    </location>
</feature>
<keyword evidence="3" id="KW-1185">Reference proteome</keyword>
<evidence type="ECO:0000313" key="2">
    <source>
        <dbReference type="EMBL" id="GIY88760.1"/>
    </source>
</evidence>
<accession>A0AAV4X3L7</accession>
<gene>
    <name evidence="2" type="ORF">CEXT_758811</name>
</gene>